<comment type="caution">
    <text evidence="1">The sequence shown here is derived from an EMBL/GenBank/DDBJ whole genome shotgun (WGS) entry which is preliminary data.</text>
</comment>
<evidence type="ECO:0000313" key="2">
    <source>
        <dbReference type="Proteomes" id="UP001240236"/>
    </source>
</evidence>
<dbReference type="Gene3D" id="1.25.10.90">
    <property type="match status" value="1"/>
</dbReference>
<organism evidence="1 2">
    <name type="scientific">Catenuloplanes indicus</name>
    <dbReference type="NCBI Taxonomy" id="137267"/>
    <lineage>
        <taxon>Bacteria</taxon>
        <taxon>Bacillati</taxon>
        <taxon>Actinomycetota</taxon>
        <taxon>Actinomycetes</taxon>
        <taxon>Micromonosporales</taxon>
        <taxon>Micromonosporaceae</taxon>
        <taxon>Catenuloplanes</taxon>
    </lineage>
</organism>
<proteinExistence type="predicted"/>
<dbReference type="EMBL" id="JAUSUZ010000001">
    <property type="protein sequence ID" value="MDQ0365647.1"/>
    <property type="molecule type" value="Genomic_DNA"/>
</dbReference>
<dbReference type="RefSeq" id="WP_307238382.1">
    <property type="nucleotide sequence ID" value="NZ_JAUSUZ010000001.1"/>
</dbReference>
<sequence length="218" mass="24684">MDVVDRLTITYRAAADPVRAEAMSAYMRGRFPFLGISTPRRRALDRSVLPSVSAADAPLVAERVWELPEREYQHFGADLLRRHAPRSPVTLLPVVRHLITTKSWWDTVDTLATRVVGPLGATHATVRDEMDEWITDPDVWVIRTALLHQLHYGADTVTERLFAYCLRQAGHPDFFVRKAIGWALRHYARTAPEEVRAFVTAHADVLSPLSAREALKNL</sequence>
<dbReference type="AlphaFoldDB" id="A0AAE3VYI4"/>
<reference evidence="1 2" key="1">
    <citation type="submission" date="2023-07" db="EMBL/GenBank/DDBJ databases">
        <title>Sequencing the genomes of 1000 actinobacteria strains.</title>
        <authorList>
            <person name="Klenk H.-P."/>
        </authorList>
    </citation>
    <scope>NUCLEOTIDE SEQUENCE [LARGE SCALE GENOMIC DNA]</scope>
    <source>
        <strain evidence="1 2">DSM 44709</strain>
    </source>
</reference>
<keyword evidence="2" id="KW-1185">Reference proteome</keyword>
<dbReference type="InterPro" id="IPR016024">
    <property type="entry name" value="ARM-type_fold"/>
</dbReference>
<accession>A0AAE3VYI4</accession>
<dbReference type="InterPro" id="IPR014825">
    <property type="entry name" value="DNA_alkylation"/>
</dbReference>
<dbReference type="Proteomes" id="UP001240236">
    <property type="component" value="Unassembled WGS sequence"/>
</dbReference>
<dbReference type="SUPFAM" id="SSF48371">
    <property type="entry name" value="ARM repeat"/>
    <property type="match status" value="1"/>
</dbReference>
<gene>
    <name evidence="1" type="ORF">J2S42_002316</name>
</gene>
<name>A0AAE3VYI4_9ACTN</name>
<evidence type="ECO:0000313" key="1">
    <source>
        <dbReference type="EMBL" id="MDQ0365647.1"/>
    </source>
</evidence>
<dbReference type="PANTHER" id="PTHR34070:SF1">
    <property type="entry name" value="DNA ALKYLATION REPAIR PROTEIN"/>
    <property type="match status" value="1"/>
</dbReference>
<dbReference type="PANTHER" id="PTHR34070">
    <property type="entry name" value="ARMADILLO-TYPE FOLD"/>
    <property type="match status" value="1"/>
</dbReference>
<dbReference type="CDD" id="cd07064">
    <property type="entry name" value="AlkD_like_1"/>
    <property type="match status" value="1"/>
</dbReference>
<dbReference type="Pfam" id="PF08713">
    <property type="entry name" value="DNA_alkylation"/>
    <property type="match status" value="1"/>
</dbReference>
<protein>
    <submittedName>
        <fullName evidence="1">3-methyladenine DNA glycosylase AlkD</fullName>
    </submittedName>
</protein>